<dbReference type="Gene3D" id="1.10.510.10">
    <property type="entry name" value="Transferase(Phosphotransferase) domain 1"/>
    <property type="match status" value="1"/>
</dbReference>
<feature type="active site" description="Proton acceptor" evidence="10">
    <location>
        <position position="142"/>
    </location>
</feature>
<dbReference type="GO" id="GO:0004674">
    <property type="term" value="F:protein serine/threonine kinase activity"/>
    <property type="evidence" value="ECO:0007669"/>
    <property type="project" value="UniProtKB-UniRule"/>
</dbReference>
<keyword evidence="8 9" id="KW-0067">ATP-binding</keyword>
<keyword evidence="7 9" id="KW-0418">Kinase</keyword>
<dbReference type="AlphaFoldDB" id="A0ABD0S966"/>
<evidence type="ECO:0000256" key="12">
    <source>
        <dbReference type="PROSITE-ProRule" id="PRU10141"/>
    </source>
</evidence>
<sequence length="1150" mass="128591">MAHSGGVLSSDISRRNPQDEYELIQRIGSGTYGDVYKAKRLNGNGELAAIKVIKLEPGDDFAIIQQEILMMKDCRHPNIVAYYGSYLRRDKLWISMEYCGGGSLQDIYHVTGPLTELQIAYMCRETLTGLSYLHSMGKMHRDIKGANILLTECGDVKLADFGVSAQITATINKRKSFIGTPYWMAPEVAAVERKGGYNQLCDIWACGITAIELAELQPPMFELHPMRVLFLMSKSGFKPPALKERERWSAVFHSFLKLALTKNPKKRPTADKLLQHAFFQQDMNKRLAIELLQKYSNPSSCNSTELDDDGAVSNVPQRIASKHTGRGRRVLCEPPAPPRPRSLAAAHVTQMDGDAPLAARTARLPEEGRVSSRYDDSPIIDLDADDELARQNLFSALPPRTPAAVGDTVKRNVYHRQSSEDWSVASLMSCPKHNPLQDLTTDTMPSSEKATLPLTADTAVMAQAGNPGLSTHIHDQHLSQCIQLKQNFLNNSTTNIYQNVASNFQSPIGASRVSIDDPLCRKMGEADIMYVDQPESDVIVDSPQIRNANCECGLCPKPEPRDDNTLSDLQRSVASKCSCDACNSNGDILSYYRNCSKQTSDSGIVYCDSCKKQKISVSNFRALQIANRLRIADDKLENGGQSDDDLCRKIDMSLNMDDKNYEHRKRHNRHNSDSVTAGIDLSQFCQCELENNKRKTSSVDEIFNMVDEKEKQKELTEEETKVSQRQRSLSDSQRDKAKVENNVDVSARAGSGAAPLVPPRRRVRRAHTPPRPAPNGLPPTPKVHMGACFSKVFNGCPLRINCTASWIHPDTRDQHILIGAEEGIYTLNLNELHETAMDQLCPRRTIWMHVIKDVLMSLSGKTPSLYRHELLALIGSARGGRSLRVLPPRLLPRRFALTTRVPDTRGCMRCAVARNPYNGYKYLCGATPAGLFLMQWYDPLRKFMLLKNIECVLPSPLVAFELIITPELEYPLLCVGATRNPIRLNLININSGASWFHSDELEACVGSSNTVIPRPERLHTLRAVHQLNKDAVLVCHENVVDIIPVLPPALEPPRDERRRHKLLQRIQFDFNIDSILCLADSVLAFHRHGVQGRSLRHADVTQEITDHSRAYRLLGHDKVVVLESHILQNNTLSGEDGNDLYILAGHEASY</sequence>
<dbReference type="Pfam" id="PF00780">
    <property type="entry name" value="CNH"/>
    <property type="match status" value="1"/>
</dbReference>
<dbReference type="InterPro" id="IPR000719">
    <property type="entry name" value="Prot_kinase_dom"/>
</dbReference>
<dbReference type="SUPFAM" id="SSF56112">
    <property type="entry name" value="Protein kinase-like (PK-like)"/>
    <property type="match status" value="1"/>
</dbReference>
<feature type="compositionally biased region" description="Basic and acidic residues" evidence="13">
    <location>
        <begin position="732"/>
        <end position="741"/>
    </location>
</feature>
<reference evidence="16 17" key="1">
    <citation type="submission" date="2024-06" db="EMBL/GenBank/DDBJ databases">
        <title>A chromosome-level genome assembly of beet webworm, Loxostege sticticalis.</title>
        <authorList>
            <person name="Zhang Y."/>
        </authorList>
    </citation>
    <scope>NUCLEOTIDE SEQUENCE [LARGE SCALE GENOMIC DNA]</scope>
    <source>
        <strain evidence="16">AQ028</strain>
        <tissue evidence="16">Male pupae</tissue>
    </source>
</reference>
<evidence type="ECO:0000259" key="14">
    <source>
        <dbReference type="PROSITE" id="PS50011"/>
    </source>
</evidence>
<keyword evidence="3 9" id="KW-0723">Serine/threonine-protein kinase</keyword>
<evidence type="ECO:0000256" key="5">
    <source>
        <dbReference type="ARBA" id="ARBA00022679"/>
    </source>
</evidence>
<dbReference type="PANTHER" id="PTHR48012">
    <property type="entry name" value="STERILE20-LIKE KINASE, ISOFORM B-RELATED"/>
    <property type="match status" value="1"/>
</dbReference>
<feature type="binding site" evidence="11 12">
    <location>
        <position position="51"/>
    </location>
    <ligand>
        <name>ATP</name>
        <dbReference type="ChEBI" id="CHEBI:30616"/>
    </ligand>
</feature>
<feature type="domain" description="Protein kinase" evidence="14">
    <location>
        <begin position="21"/>
        <end position="279"/>
    </location>
</feature>
<keyword evidence="4" id="KW-0597">Phosphoprotein</keyword>
<feature type="binding site" evidence="11">
    <location>
        <begin position="27"/>
        <end position="35"/>
    </location>
    <ligand>
        <name>ATP</name>
        <dbReference type="ChEBI" id="CHEBI:30616"/>
    </ligand>
</feature>
<keyword evidence="5 9" id="KW-0808">Transferase</keyword>
<dbReference type="SMART" id="SM00036">
    <property type="entry name" value="CNH"/>
    <property type="match status" value="1"/>
</dbReference>
<organism evidence="16 17">
    <name type="scientific">Loxostege sticticalis</name>
    <name type="common">Beet webworm moth</name>
    <dbReference type="NCBI Taxonomy" id="481309"/>
    <lineage>
        <taxon>Eukaryota</taxon>
        <taxon>Metazoa</taxon>
        <taxon>Ecdysozoa</taxon>
        <taxon>Arthropoda</taxon>
        <taxon>Hexapoda</taxon>
        <taxon>Insecta</taxon>
        <taxon>Pterygota</taxon>
        <taxon>Neoptera</taxon>
        <taxon>Endopterygota</taxon>
        <taxon>Lepidoptera</taxon>
        <taxon>Glossata</taxon>
        <taxon>Ditrysia</taxon>
        <taxon>Pyraloidea</taxon>
        <taxon>Crambidae</taxon>
        <taxon>Pyraustinae</taxon>
        <taxon>Loxostege</taxon>
    </lineage>
</organism>
<evidence type="ECO:0000256" key="11">
    <source>
        <dbReference type="PIRSR" id="PIRSR038172-2"/>
    </source>
</evidence>
<dbReference type="InterPro" id="IPR001180">
    <property type="entry name" value="CNH_dom"/>
</dbReference>
<comment type="function">
    <text evidence="9">Serine/threonine kinase that plays a role in the response to environmental stress. Appears to act upstream of the JUN N-terminal pathway.</text>
</comment>
<dbReference type="InterPro" id="IPR050629">
    <property type="entry name" value="STE20/SPS1-PAK"/>
</dbReference>
<evidence type="ECO:0000256" key="13">
    <source>
        <dbReference type="SAM" id="MobiDB-lite"/>
    </source>
</evidence>
<dbReference type="EMBL" id="JBEDNZ010000026">
    <property type="protein sequence ID" value="KAL0810618.1"/>
    <property type="molecule type" value="Genomic_DNA"/>
</dbReference>
<proteinExistence type="inferred from homology"/>
<comment type="catalytic activity">
    <reaction evidence="9">
        <text>L-threonyl-[protein] + ATP = O-phospho-L-threonyl-[protein] + ADP + H(+)</text>
        <dbReference type="Rhea" id="RHEA:46608"/>
        <dbReference type="Rhea" id="RHEA-COMP:11060"/>
        <dbReference type="Rhea" id="RHEA-COMP:11605"/>
        <dbReference type="ChEBI" id="CHEBI:15378"/>
        <dbReference type="ChEBI" id="CHEBI:30013"/>
        <dbReference type="ChEBI" id="CHEBI:30616"/>
        <dbReference type="ChEBI" id="CHEBI:61977"/>
        <dbReference type="ChEBI" id="CHEBI:456216"/>
        <dbReference type="EC" id="2.7.11.1"/>
    </reaction>
</comment>
<dbReference type="PROSITE" id="PS00107">
    <property type="entry name" value="PROTEIN_KINASE_ATP"/>
    <property type="match status" value="1"/>
</dbReference>
<dbReference type="GO" id="GO:0005524">
    <property type="term" value="F:ATP binding"/>
    <property type="evidence" value="ECO:0007669"/>
    <property type="project" value="UniProtKB-UniRule"/>
</dbReference>
<dbReference type="GO" id="GO:0035556">
    <property type="term" value="P:intracellular signal transduction"/>
    <property type="evidence" value="ECO:0007669"/>
    <property type="project" value="UniProtKB-UniRule"/>
</dbReference>
<dbReference type="FunFam" id="1.10.510.10:FF:000031">
    <property type="entry name" value="Mitogen-activated protein kinase kinase kinase kinase"/>
    <property type="match status" value="1"/>
</dbReference>
<name>A0ABD0S966_LOXSC</name>
<dbReference type="EC" id="2.7.11.1" evidence="9"/>
<evidence type="ECO:0000259" key="15">
    <source>
        <dbReference type="PROSITE" id="PS50219"/>
    </source>
</evidence>
<feature type="domain" description="CNH" evidence="15">
    <location>
        <begin position="797"/>
        <end position="1119"/>
    </location>
</feature>
<evidence type="ECO:0000256" key="4">
    <source>
        <dbReference type="ARBA" id="ARBA00022553"/>
    </source>
</evidence>
<comment type="catalytic activity">
    <reaction evidence="9">
        <text>L-seryl-[protein] + ATP = O-phospho-L-seryl-[protein] + ADP + H(+)</text>
        <dbReference type="Rhea" id="RHEA:17989"/>
        <dbReference type="Rhea" id="RHEA-COMP:9863"/>
        <dbReference type="Rhea" id="RHEA-COMP:11604"/>
        <dbReference type="ChEBI" id="CHEBI:15378"/>
        <dbReference type="ChEBI" id="CHEBI:29999"/>
        <dbReference type="ChEBI" id="CHEBI:30616"/>
        <dbReference type="ChEBI" id="CHEBI:83421"/>
        <dbReference type="ChEBI" id="CHEBI:456216"/>
        <dbReference type="EC" id="2.7.11.1"/>
    </reaction>
</comment>
<evidence type="ECO:0000256" key="6">
    <source>
        <dbReference type="ARBA" id="ARBA00022741"/>
    </source>
</evidence>
<dbReference type="InterPro" id="IPR011009">
    <property type="entry name" value="Kinase-like_dom_sf"/>
</dbReference>
<evidence type="ECO:0000256" key="9">
    <source>
        <dbReference type="PIRNR" id="PIRNR038172"/>
    </source>
</evidence>
<evidence type="ECO:0000256" key="2">
    <source>
        <dbReference type="ARBA" id="ARBA00008874"/>
    </source>
</evidence>
<dbReference type="PROSITE" id="PS50011">
    <property type="entry name" value="PROTEIN_KINASE_DOM"/>
    <property type="match status" value="1"/>
</dbReference>
<feature type="region of interest" description="Disordered" evidence="13">
    <location>
        <begin position="710"/>
        <end position="779"/>
    </location>
</feature>
<evidence type="ECO:0000313" key="16">
    <source>
        <dbReference type="EMBL" id="KAL0810618.1"/>
    </source>
</evidence>
<comment type="caution">
    <text evidence="16">The sequence shown here is derived from an EMBL/GenBank/DDBJ whole genome shotgun (WGS) entry which is preliminary data.</text>
</comment>
<evidence type="ECO:0000256" key="8">
    <source>
        <dbReference type="ARBA" id="ARBA00022840"/>
    </source>
</evidence>
<feature type="compositionally biased region" description="Pro residues" evidence="13">
    <location>
        <begin position="769"/>
        <end position="779"/>
    </location>
</feature>
<dbReference type="PROSITE" id="PS50219">
    <property type="entry name" value="CNH"/>
    <property type="match status" value="1"/>
</dbReference>
<feature type="compositionally biased region" description="Basic residues" evidence="13">
    <location>
        <begin position="759"/>
        <end position="768"/>
    </location>
</feature>
<evidence type="ECO:0000256" key="7">
    <source>
        <dbReference type="ARBA" id="ARBA00022777"/>
    </source>
</evidence>
<comment type="cofactor">
    <cofactor evidence="1 9">
        <name>Mg(2+)</name>
        <dbReference type="ChEBI" id="CHEBI:18420"/>
    </cofactor>
</comment>
<gene>
    <name evidence="16" type="ORF">ABMA28_010733</name>
</gene>
<feature type="compositionally biased region" description="Basic and acidic residues" evidence="13">
    <location>
        <begin position="710"/>
        <end position="722"/>
    </location>
</feature>
<dbReference type="PANTHER" id="PTHR48012:SF18">
    <property type="entry name" value="HAPPYHOUR, ISOFORM A"/>
    <property type="match status" value="1"/>
</dbReference>
<dbReference type="Pfam" id="PF00069">
    <property type="entry name" value="Pkinase"/>
    <property type="match status" value="1"/>
</dbReference>
<keyword evidence="6 9" id="KW-0547">Nucleotide-binding</keyword>
<comment type="similarity">
    <text evidence="2 9">Belongs to the protein kinase superfamily. STE Ser/Thr protein kinase family. STE20 subfamily.</text>
</comment>
<dbReference type="PIRSF" id="PIRSF038172">
    <property type="entry name" value="MAPKKKK"/>
    <property type="match status" value="1"/>
</dbReference>
<dbReference type="Proteomes" id="UP001549921">
    <property type="component" value="Unassembled WGS sequence"/>
</dbReference>
<dbReference type="InterPro" id="IPR017441">
    <property type="entry name" value="Protein_kinase_ATP_BS"/>
</dbReference>
<protein>
    <recommendedName>
        <fullName evidence="9">Mitogen-activated protein kinase kinase kinase kinase</fullName>
        <ecNumber evidence="9">2.7.11.1</ecNumber>
    </recommendedName>
</protein>
<dbReference type="InterPro" id="IPR021160">
    <property type="entry name" value="MAPKKKK"/>
</dbReference>
<evidence type="ECO:0000256" key="3">
    <source>
        <dbReference type="ARBA" id="ARBA00022527"/>
    </source>
</evidence>
<evidence type="ECO:0000256" key="10">
    <source>
        <dbReference type="PIRSR" id="PIRSR038172-1"/>
    </source>
</evidence>
<evidence type="ECO:0000313" key="17">
    <source>
        <dbReference type="Proteomes" id="UP001549921"/>
    </source>
</evidence>
<evidence type="ECO:0000256" key="1">
    <source>
        <dbReference type="ARBA" id="ARBA00001946"/>
    </source>
</evidence>
<accession>A0ABD0S966</accession>
<dbReference type="SMART" id="SM00220">
    <property type="entry name" value="S_TKc"/>
    <property type="match status" value="1"/>
</dbReference>
<dbReference type="CDD" id="cd06613">
    <property type="entry name" value="STKc_MAP4K3_like"/>
    <property type="match status" value="1"/>
</dbReference>